<evidence type="ECO:0000256" key="4">
    <source>
        <dbReference type="ARBA" id="ARBA00022679"/>
    </source>
</evidence>
<reference evidence="10 11" key="1">
    <citation type="submission" date="2020-08" db="EMBL/GenBank/DDBJ databases">
        <title>Plant Genome Project.</title>
        <authorList>
            <person name="Zhang R.-G."/>
        </authorList>
    </citation>
    <scope>NUCLEOTIDE SEQUENCE [LARGE SCALE GENOMIC DNA]</scope>
    <source>
        <tissue evidence="10">Rhizome</tissue>
    </source>
</reference>
<feature type="signal peptide" evidence="8">
    <location>
        <begin position="1"/>
        <end position="28"/>
    </location>
</feature>
<dbReference type="InterPro" id="IPR049625">
    <property type="entry name" value="Glyco_transf_61_cat"/>
</dbReference>
<comment type="subcellular location">
    <subcellularLocation>
        <location evidence="1">Golgi apparatus membrane</location>
        <topology evidence="1">Single-pass type II membrane protein</topology>
    </subcellularLocation>
</comment>
<evidence type="ECO:0000313" key="11">
    <source>
        <dbReference type="Proteomes" id="UP000734854"/>
    </source>
</evidence>
<feature type="transmembrane region" description="Helical" evidence="7">
    <location>
        <begin position="102"/>
        <end position="120"/>
    </location>
</feature>
<protein>
    <recommendedName>
        <fullName evidence="9">Glycosyltransferase 61 catalytic domain-containing protein</fullName>
    </recommendedName>
</protein>
<dbReference type="EMBL" id="JACMSC010000002">
    <property type="protein sequence ID" value="KAG6534595.1"/>
    <property type="molecule type" value="Genomic_DNA"/>
</dbReference>
<feature type="region of interest" description="Disordered" evidence="6">
    <location>
        <begin position="143"/>
        <end position="162"/>
    </location>
</feature>
<evidence type="ECO:0000256" key="3">
    <source>
        <dbReference type="ARBA" id="ARBA00022676"/>
    </source>
</evidence>
<sequence>MLLVLQVPSLHTMLLVLPLLLQPPQVQEVTTVLPLHCVGSPLWRKHPTSLLRLRRGFPITSIHTVSTSLIEREKIPAGYVGAEMVTKLRLIRNGNQCRKYKHAAVAAGFFFVAMAFLVVYKPQSLAVPNFGFRASIANPDSGSNMVNGEDDHARNSLASEESGREFKDTMLNQETMHVELPIASNSTAPMQLAAGEAIRRRKPLCDVSDPRVDICEMSGDIRIAGNSSSILFIEPEAAARPPEQWRVRPYPRKGDDTCLGGVRQFAVVSAGSDGAPRCTVDHGDVPAVVFSVGGYTGNLFHDFTDLLVPLFVTARPFHGKIQFVVADWKSWWINKYLVVFRKLTNYQLMDLEQQSAGQVHCFKQVDFKRFMRIAFSLERDALNNATDGGHLPPRRKPRLMLIARKQSRAFTNVPEIVAMAEELGFEAMVAEADAGSDLARFAGVVNSCDVMVGVHGAGLTNMVFLPANATVVQVVPWGALEWLAMLDFGNPAKAMGLHYVQYSIGIEESTLRERYPRGHAVFTDPMSFHRRGFAVVRSTFMVRQDVKLDVKRFRELLGKEVGHMIQ</sequence>
<evidence type="ECO:0000256" key="5">
    <source>
        <dbReference type="ARBA" id="ARBA00023180"/>
    </source>
</evidence>
<keyword evidence="11" id="KW-1185">Reference proteome</keyword>
<evidence type="ECO:0000256" key="7">
    <source>
        <dbReference type="SAM" id="Phobius"/>
    </source>
</evidence>
<keyword evidence="3" id="KW-0328">Glycosyltransferase</keyword>
<keyword evidence="5" id="KW-0325">Glycoprotein</keyword>
<feature type="chain" id="PRO_5035183176" description="Glycosyltransferase 61 catalytic domain-containing protein" evidence="8">
    <location>
        <begin position="29"/>
        <end position="566"/>
    </location>
</feature>
<keyword evidence="7" id="KW-1133">Transmembrane helix</keyword>
<dbReference type="AlphaFoldDB" id="A0A8J5LQT6"/>
<evidence type="ECO:0000256" key="8">
    <source>
        <dbReference type="SAM" id="SignalP"/>
    </source>
</evidence>
<keyword evidence="7" id="KW-0472">Membrane</keyword>
<dbReference type="InterPro" id="IPR007657">
    <property type="entry name" value="Glycosyltransferase_61"/>
</dbReference>
<comment type="pathway">
    <text evidence="2">Glycan metabolism.</text>
</comment>
<evidence type="ECO:0000259" key="9">
    <source>
        <dbReference type="Pfam" id="PF04577"/>
    </source>
</evidence>
<gene>
    <name evidence="10" type="ORF">ZIOFF_008498</name>
</gene>
<dbReference type="PANTHER" id="PTHR20961:SF97">
    <property type="entry name" value="ALPHA-1,3-ARABINOSYLTRANSFERASE XAT3"/>
    <property type="match status" value="1"/>
</dbReference>
<evidence type="ECO:0000256" key="1">
    <source>
        <dbReference type="ARBA" id="ARBA00004323"/>
    </source>
</evidence>
<keyword evidence="4" id="KW-0808">Transferase</keyword>
<keyword evidence="8" id="KW-0732">Signal</keyword>
<keyword evidence="7" id="KW-0812">Transmembrane</keyword>
<organism evidence="10 11">
    <name type="scientific">Zingiber officinale</name>
    <name type="common">Ginger</name>
    <name type="synonym">Amomum zingiber</name>
    <dbReference type="NCBI Taxonomy" id="94328"/>
    <lineage>
        <taxon>Eukaryota</taxon>
        <taxon>Viridiplantae</taxon>
        <taxon>Streptophyta</taxon>
        <taxon>Embryophyta</taxon>
        <taxon>Tracheophyta</taxon>
        <taxon>Spermatophyta</taxon>
        <taxon>Magnoliopsida</taxon>
        <taxon>Liliopsida</taxon>
        <taxon>Zingiberales</taxon>
        <taxon>Zingiberaceae</taxon>
        <taxon>Zingiber</taxon>
    </lineage>
</organism>
<evidence type="ECO:0000256" key="6">
    <source>
        <dbReference type="SAM" id="MobiDB-lite"/>
    </source>
</evidence>
<evidence type="ECO:0000256" key="2">
    <source>
        <dbReference type="ARBA" id="ARBA00004881"/>
    </source>
</evidence>
<dbReference type="Pfam" id="PF04577">
    <property type="entry name" value="Glyco_transf_61"/>
    <property type="match status" value="1"/>
</dbReference>
<name>A0A8J5LQT6_ZINOF</name>
<dbReference type="PANTHER" id="PTHR20961">
    <property type="entry name" value="GLYCOSYLTRANSFERASE"/>
    <property type="match status" value="1"/>
</dbReference>
<comment type="caution">
    <text evidence="10">The sequence shown here is derived from an EMBL/GenBank/DDBJ whole genome shotgun (WGS) entry which is preliminary data.</text>
</comment>
<dbReference type="GO" id="GO:0000139">
    <property type="term" value="C:Golgi membrane"/>
    <property type="evidence" value="ECO:0007669"/>
    <property type="project" value="UniProtKB-SubCell"/>
</dbReference>
<dbReference type="Proteomes" id="UP000734854">
    <property type="component" value="Unassembled WGS sequence"/>
</dbReference>
<feature type="domain" description="Glycosyltransferase 61 catalytic" evidence="9">
    <location>
        <begin position="369"/>
        <end position="472"/>
    </location>
</feature>
<evidence type="ECO:0000313" key="10">
    <source>
        <dbReference type="EMBL" id="KAG6534595.1"/>
    </source>
</evidence>
<dbReference type="GO" id="GO:0016763">
    <property type="term" value="F:pentosyltransferase activity"/>
    <property type="evidence" value="ECO:0007669"/>
    <property type="project" value="UniProtKB-ARBA"/>
</dbReference>
<accession>A0A8J5LQT6</accession>
<proteinExistence type="predicted"/>